<dbReference type="PROSITE" id="PS51450">
    <property type="entry name" value="LRR"/>
    <property type="match status" value="2"/>
</dbReference>
<evidence type="ECO:0000313" key="5">
    <source>
        <dbReference type="Proteomes" id="UP000677228"/>
    </source>
</evidence>
<keyword evidence="1" id="KW-0433">Leucine-rich repeat</keyword>
<reference evidence="3" key="1">
    <citation type="submission" date="2021-02" db="EMBL/GenBank/DDBJ databases">
        <authorList>
            <person name="Nowell W R."/>
        </authorList>
    </citation>
    <scope>NUCLEOTIDE SEQUENCE</scope>
</reference>
<dbReference type="GO" id="GO:0005737">
    <property type="term" value="C:cytoplasm"/>
    <property type="evidence" value="ECO:0007669"/>
    <property type="project" value="TreeGrafter"/>
</dbReference>
<dbReference type="InterPro" id="IPR050216">
    <property type="entry name" value="LRR_domain-containing"/>
</dbReference>
<dbReference type="SUPFAM" id="SSF52058">
    <property type="entry name" value="L domain-like"/>
    <property type="match status" value="1"/>
</dbReference>
<sequence>LKALPDAFGKNLTSLILSKIPNLEYLPENLFNLTSLFVEQCPKLTYLPPTIVAASDLQDLTITQTGLLDIELNTFRKLNNVNISSNPNLTLISLSNMRISNSLDLSKNDQLSVVIIRNFTQEVYASTFRILTLKSLPSLQVFMLEDIPALRSLDLSLNPSLTDITFNNVNVTSLDMSQCQLYEFPMEILKFGSSLEKLDLSRNQLSSLPDIFSSTLYALKVLYLNGNQFCGHLPITKSLFNLEELNLMNNQLTSLNGIHKYRALLQLTLDNNNIQEIPIDIIKLQELRTLTIKFNQLETIPYRMVNLRKLVYIDIANNNITEYEKALIKSEFKLVVPALRFVSL</sequence>
<dbReference type="InterPro" id="IPR032675">
    <property type="entry name" value="LRR_dom_sf"/>
</dbReference>
<evidence type="ECO:0000313" key="4">
    <source>
        <dbReference type="EMBL" id="CAF3724491.1"/>
    </source>
</evidence>
<dbReference type="Pfam" id="PF12799">
    <property type="entry name" value="LRR_4"/>
    <property type="match status" value="1"/>
</dbReference>
<dbReference type="InterPro" id="IPR025875">
    <property type="entry name" value="Leu-rich_rpt_4"/>
</dbReference>
<name>A0A8S2DG13_9BILA</name>
<gene>
    <name evidence="3" type="ORF">OVA965_LOCUS12116</name>
    <name evidence="4" type="ORF">TMI583_LOCUS12120</name>
</gene>
<evidence type="ECO:0008006" key="6">
    <source>
        <dbReference type="Google" id="ProtNLM"/>
    </source>
</evidence>
<keyword evidence="2" id="KW-0677">Repeat</keyword>
<evidence type="ECO:0000256" key="2">
    <source>
        <dbReference type="ARBA" id="ARBA00022737"/>
    </source>
</evidence>
<proteinExistence type="predicted"/>
<comment type="caution">
    <text evidence="3">The sequence shown here is derived from an EMBL/GenBank/DDBJ whole genome shotgun (WGS) entry which is preliminary data.</text>
</comment>
<dbReference type="InterPro" id="IPR001611">
    <property type="entry name" value="Leu-rich_rpt"/>
</dbReference>
<dbReference type="EMBL" id="CAJNOK010004800">
    <property type="protein sequence ID" value="CAF0950260.1"/>
    <property type="molecule type" value="Genomic_DNA"/>
</dbReference>
<dbReference type="InterPro" id="IPR003591">
    <property type="entry name" value="Leu-rich_rpt_typical-subtyp"/>
</dbReference>
<dbReference type="Pfam" id="PF13855">
    <property type="entry name" value="LRR_8"/>
    <property type="match status" value="1"/>
</dbReference>
<dbReference type="PANTHER" id="PTHR48051:SF1">
    <property type="entry name" value="RAS SUPPRESSOR PROTEIN 1"/>
    <property type="match status" value="1"/>
</dbReference>
<dbReference type="Gene3D" id="3.80.10.10">
    <property type="entry name" value="Ribonuclease Inhibitor"/>
    <property type="match status" value="2"/>
</dbReference>
<organism evidence="3 5">
    <name type="scientific">Didymodactylos carnosus</name>
    <dbReference type="NCBI Taxonomy" id="1234261"/>
    <lineage>
        <taxon>Eukaryota</taxon>
        <taxon>Metazoa</taxon>
        <taxon>Spiralia</taxon>
        <taxon>Gnathifera</taxon>
        <taxon>Rotifera</taxon>
        <taxon>Eurotatoria</taxon>
        <taxon>Bdelloidea</taxon>
        <taxon>Philodinida</taxon>
        <taxon>Philodinidae</taxon>
        <taxon>Didymodactylos</taxon>
    </lineage>
</organism>
<accession>A0A8S2DG13</accession>
<dbReference type="PRINTS" id="PR00019">
    <property type="entry name" value="LEURICHRPT"/>
</dbReference>
<dbReference type="PANTHER" id="PTHR48051">
    <property type="match status" value="1"/>
</dbReference>
<feature type="non-terminal residue" evidence="3">
    <location>
        <position position="1"/>
    </location>
</feature>
<dbReference type="Proteomes" id="UP000682733">
    <property type="component" value="Unassembled WGS sequence"/>
</dbReference>
<protein>
    <recommendedName>
        <fullName evidence="6">Chaoptin</fullName>
    </recommendedName>
</protein>
<dbReference type="Proteomes" id="UP000677228">
    <property type="component" value="Unassembled WGS sequence"/>
</dbReference>
<dbReference type="SMART" id="SM00369">
    <property type="entry name" value="LRR_TYP"/>
    <property type="match status" value="3"/>
</dbReference>
<evidence type="ECO:0000256" key="1">
    <source>
        <dbReference type="ARBA" id="ARBA00022614"/>
    </source>
</evidence>
<evidence type="ECO:0000313" key="3">
    <source>
        <dbReference type="EMBL" id="CAF0950260.1"/>
    </source>
</evidence>
<dbReference type="EMBL" id="CAJOBA010004805">
    <property type="protein sequence ID" value="CAF3724491.1"/>
    <property type="molecule type" value="Genomic_DNA"/>
</dbReference>
<dbReference type="AlphaFoldDB" id="A0A8S2DG13"/>